<dbReference type="Pfam" id="PF25917">
    <property type="entry name" value="BSH_RND"/>
    <property type="match status" value="1"/>
</dbReference>
<keyword evidence="7" id="KW-1185">Reference proteome</keyword>
<comment type="caution">
    <text evidence="6">The sequence shown here is derived from an EMBL/GenBank/DDBJ whole genome shotgun (WGS) entry which is preliminary data.</text>
</comment>
<dbReference type="SUPFAM" id="SSF111369">
    <property type="entry name" value="HlyD-like secretion proteins"/>
    <property type="match status" value="1"/>
</dbReference>
<dbReference type="NCBIfam" id="TIGR01730">
    <property type="entry name" value="RND_mfp"/>
    <property type="match status" value="1"/>
</dbReference>
<keyword evidence="2 3" id="KW-0175">Coiled coil</keyword>
<name>A0A317ZI76_9BACT</name>
<comment type="similarity">
    <text evidence="1">Belongs to the membrane fusion protein (MFP) (TC 8.A.1) family.</text>
</comment>
<dbReference type="InterPro" id="IPR058625">
    <property type="entry name" value="MdtA-like_BSH"/>
</dbReference>
<evidence type="ECO:0000256" key="2">
    <source>
        <dbReference type="ARBA" id="ARBA00023054"/>
    </source>
</evidence>
<accession>A0A317ZI76</accession>
<dbReference type="GO" id="GO:1990281">
    <property type="term" value="C:efflux pump complex"/>
    <property type="evidence" value="ECO:0007669"/>
    <property type="project" value="TreeGrafter"/>
</dbReference>
<dbReference type="Gene3D" id="2.40.50.100">
    <property type="match status" value="1"/>
</dbReference>
<dbReference type="EMBL" id="QHJQ01000005">
    <property type="protein sequence ID" value="PXA03997.1"/>
    <property type="molecule type" value="Genomic_DNA"/>
</dbReference>
<dbReference type="Gene3D" id="6.10.140.1990">
    <property type="match status" value="1"/>
</dbReference>
<reference evidence="6 7" key="1">
    <citation type="submission" date="2018-05" db="EMBL/GenBank/DDBJ databases">
        <title>Coraliomargarita sinensis sp. nov., isolated from a marine solar saltern.</title>
        <authorList>
            <person name="Zhou L.Y."/>
        </authorList>
    </citation>
    <scope>NUCLEOTIDE SEQUENCE [LARGE SCALE GENOMIC DNA]</scope>
    <source>
        <strain evidence="6 7">WN38</strain>
    </source>
</reference>
<dbReference type="InParanoid" id="A0A317ZI76"/>
<dbReference type="Proteomes" id="UP000247099">
    <property type="component" value="Unassembled WGS sequence"/>
</dbReference>
<feature type="coiled-coil region" evidence="3">
    <location>
        <begin position="106"/>
        <end position="169"/>
    </location>
</feature>
<dbReference type="InterPro" id="IPR006143">
    <property type="entry name" value="RND_pump_MFP"/>
</dbReference>
<dbReference type="GO" id="GO:1990961">
    <property type="term" value="P:xenobiotic detoxification by transmembrane export across the plasma membrane"/>
    <property type="evidence" value="ECO:0007669"/>
    <property type="project" value="InterPro"/>
</dbReference>
<proteinExistence type="inferred from homology"/>
<sequence length="378" mass="40870">MKKTIFILSLFLGVILLIAFLVGTKMMQFGAMAEAGANGGPPPETVSSTEASTQVWQTRLRAVGTIEPVQGILIESETSGLVDAIAFENGQEVQKGDLLVQLDIDVEKAQLRAAVATAKLADLEYERAKSLRASGSIPESRLDSAAADLERAQAEIENINAVIDRKTIKAPFDGRVGIRQINLGQYVPLGSPIVNLQSDENVYANFSLPQKDLSQIEKSIPLTVRSDAYPEKEFQGELTAISPEIDATTRSVALQGTLQNADGLLRSGLFVEIEINLPDQRQVVAVPSTAILYAPYGNSVFVIEESEGAENGEGQLTARQKFIRIGQTRGDYVSIVEGLKPGERIVSAGGFKLRNGSRIRINNELAPEPKTEPRPNNT</sequence>
<organism evidence="6 7">
    <name type="scientific">Coraliomargarita sinensis</name>
    <dbReference type="NCBI Taxonomy" id="2174842"/>
    <lineage>
        <taxon>Bacteria</taxon>
        <taxon>Pseudomonadati</taxon>
        <taxon>Verrucomicrobiota</taxon>
        <taxon>Opitutia</taxon>
        <taxon>Puniceicoccales</taxon>
        <taxon>Coraliomargaritaceae</taxon>
        <taxon>Coraliomargarita</taxon>
    </lineage>
</organism>
<dbReference type="GO" id="GO:0015562">
    <property type="term" value="F:efflux transmembrane transporter activity"/>
    <property type="evidence" value="ECO:0007669"/>
    <property type="project" value="TreeGrafter"/>
</dbReference>
<protein>
    <submittedName>
        <fullName evidence="6">Efflux transporter periplasmic adaptor subunit</fullName>
    </submittedName>
</protein>
<dbReference type="PANTHER" id="PTHR30469">
    <property type="entry name" value="MULTIDRUG RESISTANCE PROTEIN MDTA"/>
    <property type="match status" value="1"/>
</dbReference>
<feature type="domain" description="Multidrug resistance protein MdtA-like barrel-sandwich hybrid" evidence="4">
    <location>
        <begin position="74"/>
        <end position="191"/>
    </location>
</feature>
<dbReference type="GO" id="GO:1990195">
    <property type="term" value="C:macrolide transmembrane transporter complex"/>
    <property type="evidence" value="ECO:0007669"/>
    <property type="project" value="InterPro"/>
</dbReference>
<dbReference type="Gene3D" id="2.40.30.170">
    <property type="match status" value="1"/>
</dbReference>
<feature type="domain" description="CusB-like beta-barrel" evidence="5">
    <location>
        <begin position="202"/>
        <end position="276"/>
    </location>
</feature>
<dbReference type="FunFam" id="2.40.30.170:FF:000010">
    <property type="entry name" value="Efflux RND transporter periplasmic adaptor subunit"/>
    <property type="match status" value="1"/>
</dbReference>
<gene>
    <name evidence="6" type="ORF">DDZ13_08090</name>
</gene>
<evidence type="ECO:0000313" key="6">
    <source>
        <dbReference type="EMBL" id="PXA03997.1"/>
    </source>
</evidence>
<evidence type="ECO:0000256" key="1">
    <source>
        <dbReference type="ARBA" id="ARBA00009477"/>
    </source>
</evidence>
<dbReference type="AlphaFoldDB" id="A0A317ZI76"/>
<dbReference type="RefSeq" id="WP_110130944.1">
    <property type="nucleotide sequence ID" value="NZ_QHJQ01000005.1"/>
</dbReference>
<dbReference type="GO" id="GO:0030313">
    <property type="term" value="C:cell envelope"/>
    <property type="evidence" value="ECO:0007669"/>
    <property type="project" value="UniProtKB-SubCell"/>
</dbReference>
<dbReference type="InterPro" id="IPR058792">
    <property type="entry name" value="Beta-barrel_RND_2"/>
</dbReference>
<evidence type="ECO:0000313" key="7">
    <source>
        <dbReference type="Proteomes" id="UP000247099"/>
    </source>
</evidence>
<dbReference type="GO" id="GO:0019898">
    <property type="term" value="C:extrinsic component of membrane"/>
    <property type="evidence" value="ECO:0007669"/>
    <property type="project" value="InterPro"/>
</dbReference>
<dbReference type="Pfam" id="PF25954">
    <property type="entry name" value="Beta-barrel_RND_2"/>
    <property type="match status" value="1"/>
</dbReference>
<evidence type="ECO:0000256" key="3">
    <source>
        <dbReference type="SAM" id="Coils"/>
    </source>
</evidence>
<dbReference type="PANTHER" id="PTHR30469:SF11">
    <property type="entry name" value="BLL4320 PROTEIN"/>
    <property type="match status" value="1"/>
</dbReference>
<evidence type="ECO:0000259" key="4">
    <source>
        <dbReference type="Pfam" id="PF25917"/>
    </source>
</evidence>
<evidence type="ECO:0000259" key="5">
    <source>
        <dbReference type="Pfam" id="PF25954"/>
    </source>
</evidence>
<dbReference type="OrthoDB" id="9800613at2"/>
<dbReference type="Gene3D" id="2.40.420.20">
    <property type="match status" value="1"/>
</dbReference>
<dbReference type="InterPro" id="IPR030190">
    <property type="entry name" value="MacA_alpha-hairpin_sf"/>
</dbReference>